<comment type="caution">
    <text evidence="6">The sequence shown here is derived from an EMBL/GenBank/DDBJ whole genome shotgun (WGS) entry which is preliminary data.</text>
</comment>
<accession>A0A7X6MVE8</accession>
<dbReference type="EMBL" id="JAAXPJ010000015">
    <property type="protein sequence ID" value="NKZ15013.1"/>
    <property type="molecule type" value="Genomic_DNA"/>
</dbReference>
<dbReference type="InterPro" id="IPR050206">
    <property type="entry name" value="FtsK/SpoIIIE/SftA"/>
</dbReference>
<dbReference type="GO" id="GO:0005524">
    <property type="term" value="F:ATP binding"/>
    <property type="evidence" value="ECO:0007669"/>
    <property type="project" value="UniProtKB-UniRule"/>
</dbReference>
<dbReference type="PANTHER" id="PTHR22683:SF1">
    <property type="entry name" value="TYPE VII SECRETION SYSTEM PROTEIN ESSC"/>
    <property type="match status" value="1"/>
</dbReference>
<dbReference type="Proteomes" id="UP000518188">
    <property type="component" value="Unassembled WGS sequence"/>
</dbReference>
<gene>
    <name evidence="6" type="ORF">HGA11_28985</name>
</gene>
<dbReference type="InterPro" id="IPR002543">
    <property type="entry name" value="FtsK_dom"/>
</dbReference>
<dbReference type="GO" id="GO:0003677">
    <property type="term" value="F:DNA binding"/>
    <property type="evidence" value="ECO:0007669"/>
    <property type="project" value="InterPro"/>
</dbReference>
<dbReference type="PROSITE" id="PS50901">
    <property type="entry name" value="FTSK"/>
    <property type="match status" value="1"/>
</dbReference>
<dbReference type="Gene3D" id="3.40.50.300">
    <property type="entry name" value="P-loop containing nucleotide triphosphate hydrolases"/>
    <property type="match status" value="1"/>
</dbReference>
<proteinExistence type="inferred from homology"/>
<reference evidence="6 7" key="1">
    <citation type="submission" date="2020-04" db="EMBL/GenBank/DDBJ databases">
        <title>MicrobeNet Type strains.</title>
        <authorList>
            <person name="Nicholson A.C."/>
        </authorList>
    </citation>
    <scope>NUCLEOTIDE SEQUENCE [LARGE SCALE GENOMIC DNA]</scope>
    <source>
        <strain evidence="6 7">ATCC 700731</strain>
    </source>
</reference>
<comment type="similarity">
    <text evidence="1">Belongs to the phD/YefM antitoxin family.</text>
</comment>
<evidence type="ECO:0000313" key="7">
    <source>
        <dbReference type="Proteomes" id="UP000518188"/>
    </source>
</evidence>
<protein>
    <recommendedName>
        <fullName evidence="5">FtsK domain-containing protein</fullName>
    </recommendedName>
</protein>
<sequence>MKIDEKDLVTATELARNAAYLLANVGNGRRFVIVNRNSPTAALISMDDLRLLESLTENDHAPTGFEPGSTSTADPVQAYLDAVGVADLATFNALEAWASSAESALQIPLGLAPNGIPVTLDFTPVHDGGDGGHGLIQGATGSGKSTALATMVLSLCARYSPDRVNFVLVSRCHTFRGFEALPHVQRVFDGRDAAVVSDLVGHLNASVEERVKLIADSELQAFDLESSSSSAPLLFVVIDDVEPMLNGGLPGVKLYECLDNISREGRALQINLLLATQRTSCLPTGFPRMMSYRVALATLDAVDSRAVIGTDEAKFLPKGNGAAIITKPTARPSLPRFEFFNVQAVGADGIPIRQALIARIAETATNDK</sequence>
<dbReference type="PANTHER" id="PTHR22683">
    <property type="entry name" value="SPORULATION PROTEIN RELATED"/>
    <property type="match status" value="1"/>
</dbReference>
<evidence type="ECO:0000256" key="1">
    <source>
        <dbReference type="ARBA" id="ARBA00009981"/>
    </source>
</evidence>
<dbReference type="AlphaFoldDB" id="A0A7X6MVE8"/>
<dbReference type="SUPFAM" id="SSF143120">
    <property type="entry name" value="YefM-like"/>
    <property type="match status" value="1"/>
</dbReference>
<dbReference type="Pfam" id="PF01580">
    <property type="entry name" value="FtsK_SpoIIIE"/>
    <property type="match status" value="1"/>
</dbReference>
<evidence type="ECO:0000259" key="5">
    <source>
        <dbReference type="PROSITE" id="PS50901"/>
    </source>
</evidence>
<feature type="binding site" evidence="4">
    <location>
        <begin position="138"/>
        <end position="145"/>
    </location>
    <ligand>
        <name>ATP</name>
        <dbReference type="ChEBI" id="CHEBI:30616"/>
    </ligand>
</feature>
<name>A0A7X6MVE8_9MYCO</name>
<keyword evidence="3 4" id="KW-0067">ATP-binding</keyword>
<organism evidence="6 7">
    <name type="scientific">Mycolicibacterium septicum DSM 44393</name>
    <dbReference type="NCBI Taxonomy" id="1341646"/>
    <lineage>
        <taxon>Bacteria</taxon>
        <taxon>Bacillati</taxon>
        <taxon>Actinomycetota</taxon>
        <taxon>Actinomycetes</taxon>
        <taxon>Mycobacteriales</taxon>
        <taxon>Mycobacteriaceae</taxon>
        <taxon>Mycolicibacterium</taxon>
    </lineage>
</organism>
<dbReference type="InterPro" id="IPR036165">
    <property type="entry name" value="YefM-like_sf"/>
</dbReference>
<evidence type="ECO:0000256" key="4">
    <source>
        <dbReference type="PROSITE-ProRule" id="PRU00289"/>
    </source>
</evidence>
<evidence type="ECO:0000256" key="2">
    <source>
        <dbReference type="ARBA" id="ARBA00022741"/>
    </source>
</evidence>
<evidence type="ECO:0000256" key="3">
    <source>
        <dbReference type="ARBA" id="ARBA00022840"/>
    </source>
</evidence>
<keyword evidence="2 4" id="KW-0547">Nucleotide-binding</keyword>
<dbReference type="RefSeq" id="WP_044524540.1">
    <property type="nucleotide sequence ID" value="NZ_HG322954.1"/>
</dbReference>
<dbReference type="InterPro" id="IPR027417">
    <property type="entry name" value="P-loop_NTPase"/>
</dbReference>
<evidence type="ECO:0000313" key="6">
    <source>
        <dbReference type="EMBL" id="NKZ15013.1"/>
    </source>
</evidence>
<feature type="domain" description="FtsK" evidence="5">
    <location>
        <begin position="115"/>
        <end position="305"/>
    </location>
</feature>
<dbReference type="SUPFAM" id="SSF52540">
    <property type="entry name" value="P-loop containing nucleoside triphosphate hydrolases"/>
    <property type="match status" value="1"/>
</dbReference>